<dbReference type="PROSITE" id="PS51575">
    <property type="entry name" value="SAM_MT43_SUVAR39_2"/>
    <property type="match status" value="1"/>
</dbReference>
<dbReference type="PROSITE" id="PS51015">
    <property type="entry name" value="YDG"/>
    <property type="match status" value="1"/>
</dbReference>
<dbReference type="PANTHER" id="PTHR45660:SF46">
    <property type="entry name" value="HISTONE-LYSINE N-METHYLTRANSFERASE, H3 LYSINE-9 SPECIFIC SUVH6"/>
    <property type="match status" value="1"/>
</dbReference>
<dbReference type="InterPro" id="IPR003616">
    <property type="entry name" value="Post-SET_dom"/>
</dbReference>
<dbReference type="PROSITE" id="PS50280">
    <property type="entry name" value="SET"/>
    <property type="match status" value="1"/>
</dbReference>
<dbReference type="InterPro" id="IPR036987">
    <property type="entry name" value="SRA-YDG_sf"/>
</dbReference>
<dbReference type="GO" id="GO:0000775">
    <property type="term" value="C:chromosome, centromeric region"/>
    <property type="evidence" value="ECO:0007669"/>
    <property type="project" value="UniProtKB-SubCell"/>
</dbReference>
<feature type="region of interest" description="Disordered" evidence="10">
    <location>
        <begin position="397"/>
        <end position="421"/>
    </location>
</feature>
<keyword evidence="6" id="KW-0156">Chromatin regulator</keyword>
<dbReference type="PROSITE" id="PS50868">
    <property type="entry name" value="POST_SET"/>
    <property type="match status" value="1"/>
</dbReference>
<dbReference type="SUPFAM" id="SSF88697">
    <property type="entry name" value="PUA domain-like"/>
    <property type="match status" value="1"/>
</dbReference>
<dbReference type="PROSITE" id="PS50867">
    <property type="entry name" value="PRE_SET"/>
    <property type="match status" value="1"/>
</dbReference>
<dbReference type="InterPro" id="IPR007728">
    <property type="entry name" value="Pre-SET_dom"/>
</dbReference>
<dbReference type="GO" id="GO:0008270">
    <property type="term" value="F:zinc ion binding"/>
    <property type="evidence" value="ECO:0007669"/>
    <property type="project" value="InterPro"/>
</dbReference>
<evidence type="ECO:0000256" key="6">
    <source>
        <dbReference type="ARBA" id="ARBA00022853"/>
    </source>
</evidence>
<organism evidence="15 16">
    <name type="scientific">Citrus x changshan-huyou</name>
    <dbReference type="NCBI Taxonomy" id="2935761"/>
    <lineage>
        <taxon>Eukaryota</taxon>
        <taxon>Viridiplantae</taxon>
        <taxon>Streptophyta</taxon>
        <taxon>Embryophyta</taxon>
        <taxon>Tracheophyta</taxon>
        <taxon>Spermatophyta</taxon>
        <taxon>Magnoliopsida</taxon>
        <taxon>eudicotyledons</taxon>
        <taxon>Gunneridae</taxon>
        <taxon>Pentapetalae</taxon>
        <taxon>rosids</taxon>
        <taxon>malvids</taxon>
        <taxon>Sapindales</taxon>
        <taxon>Rutaceae</taxon>
        <taxon>Aurantioideae</taxon>
        <taxon>Citrus</taxon>
    </lineage>
</organism>
<dbReference type="SMART" id="SM00468">
    <property type="entry name" value="PreSET"/>
    <property type="match status" value="1"/>
</dbReference>
<dbReference type="Pfam" id="PF00856">
    <property type="entry name" value="SET"/>
    <property type="match status" value="1"/>
</dbReference>
<feature type="domain" description="SET" evidence="11">
    <location>
        <begin position="833"/>
        <end position="976"/>
    </location>
</feature>
<dbReference type="Gene3D" id="2.170.270.10">
    <property type="entry name" value="SET domain"/>
    <property type="match status" value="1"/>
</dbReference>
<dbReference type="InterPro" id="IPR015947">
    <property type="entry name" value="PUA-like_sf"/>
</dbReference>
<evidence type="ECO:0000313" key="15">
    <source>
        <dbReference type="EMBL" id="KAK9198301.1"/>
    </source>
</evidence>
<name>A0AAP0M3Z3_9ROSI</name>
<dbReference type="Gene3D" id="2.30.280.10">
    <property type="entry name" value="SRA-YDG"/>
    <property type="match status" value="1"/>
</dbReference>
<evidence type="ECO:0000256" key="7">
    <source>
        <dbReference type="ARBA" id="ARBA00023242"/>
    </source>
</evidence>
<evidence type="ECO:0000259" key="11">
    <source>
        <dbReference type="PROSITE" id="PS50280"/>
    </source>
</evidence>
<comment type="caution">
    <text evidence="15">The sequence shown here is derived from an EMBL/GenBank/DDBJ whole genome shotgun (WGS) entry which is preliminary data.</text>
</comment>
<feature type="region of interest" description="Disordered" evidence="10">
    <location>
        <begin position="17"/>
        <end position="49"/>
    </location>
</feature>
<dbReference type="SMART" id="SM00317">
    <property type="entry name" value="SET"/>
    <property type="match status" value="1"/>
</dbReference>
<dbReference type="SUPFAM" id="SSF82199">
    <property type="entry name" value="SET domain"/>
    <property type="match status" value="1"/>
</dbReference>
<evidence type="ECO:0000256" key="2">
    <source>
        <dbReference type="ARBA" id="ARBA00022454"/>
    </source>
</evidence>
<evidence type="ECO:0000259" key="12">
    <source>
        <dbReference type="PROSITE" id="PS50867"/>
    </source>
</evidence>
<protein>
    <submittedName>
        <fullName evidence="15">Uncharacterized protein</fullName>
    </submittedName>
</protein>
<evidence type="ECO:0000256" key="10">
    <source>
        <dbReference type="SAM" id="MobiDB-lite"/>
    </source>
</evidence>
<dbReference type="Pfam" id="PF05033">
    <property type="entry name" value="Pre-SET"/>
    <property type="match status" value="1"/>
</dbReference>
<evidence type="ECO:0000256" key="5">
    <source>
        <dbReference type="ARBA" id="ARBA00022691"/>
    </source>
</evidence>
<feature type="domain" description="Post-SET" evidence="13">
    <location>
        <begin position="990"/>
        <end position="1006"/>
    </location>
</feature>
<proteinExistence type="predicted"/>
<dbReference type="GO" id="GO:0032259">
    <property type="term" value="P:methylation"/>
    <property type="evidence" value="ECO:0007669"/>
    <property type="project" value="UniProtKB-KW"/>
</dbReference>
<keyword evidence="5" id="KW-0949">S-adenosyl-L-methionine</keyword>
<evidence type="ECO:0000256" key="3">
    <source>
        <dbReference type="ARBA" id="ARBA00022603"/>
    </source>
</evidence>
<dbReference type="PANTHER" id="PTHR45660">
    <property type="entry name" value="HISTONE-LYSINE N-METHYLTRANSFERASE SETMAR"/>
    <property type="match status" value="1"/>
</dbReference>
<dbReference type="InterPro" id="IPR025794">
    <property type="entry name" value="H3-K9-MeTrfase_plant"/>
</dbReference>
<keyword evidence="4" id="KW-0808">Transferase</keyword>
<keyword evidence="16" id="KW-1185">Reference proteome</keyword>
<dbReference type="AlphaFoldDB" id="A0AAP0M3Z3"/>
<keyword evidence="3" id="KW-0489">Methyltransferase</keyword>
<dbReference type="FunFam" id="2.30.280.10:FF:000003">
    <property type="entry name" value="Histone-lysine N-methyltransferase, H3 lysine-9 specific SUVH5"/>
    <property type="match status" value="1"/>
</dbReference>
<evidence type="ECO:0000313" key="16">
    <source>
        <dbReference type="Proteomes" id="UP001428341"/>
    </source>
</evidence>
<sequence>MGVMDSLLQTESARVVSLPNGSHSDGRLGKAPMENGHCASQGGPKHKRRKISAVRDFPPGCGPSASRINWIPNEEAIVGVLRPDAENVVVSSNHVDMLDLVSADPNGTLLLDTENVNTSGGKMYDGSKNLNMMHIGVSDEEMVLQSGSKALSSPNSRNAVPHLSNLERILTRNYPPRRRVSAIRDFPPFCGQNASILGKEECMEAHPSFRSSPQEESDSKGKPLKETVKTDENQIRVNGYDGDACMNEFGGDVSKITSGKVLADFEEHATMETKNRDGFGTSKKMMTVAQEDTGEMSVVCPHATKRYRLDGKTGALIKSSERDVGVLEENPVRDIVVYGEHKQLDGTRSDFSVSDNQFQEEDSEGLQLALNRVIVQGLMASLNCPWRWEKGVCKPNYVSGTGQRERKKHNSLPRSKSPSEEIIKAKGSEGSYCKRNSYSGRNAYENRSALVMRDGKDSLGHDRGQENFHLGQRSHVFDVTLPPHPRSSSGKGPENDAIGARNKVRETLRLFQAVCRKLLHEEEAKPSRQNSHKRVDYLAARILKDKKKYIPVDKKVIGSVPGVEVGDEFQYRVELNMIGLHLQIQGGIDYVKHKGKILATSIVASGGYDDNLDNSDVLIYTGQGGNVMNGGKDPEDQKLERGNLALANSIHEQNPVRVIRGDTKALESRTYIYDGLYLVERYWQDVGSHGKLVFKFKLARIPGQPELSWKVVKKCKKSKVREGLCVDDISQGKELIPICAVNTVDDEKPPSFKYITNIIYPDWCRPVPPKGCDCTNGCSELGKCACVAKNGGELPYNHNGAIVQAKPLVYECGPSCKCPPSCYNRVSQQGIKFQLEIFKTEARGWGVRSLNSIPSGSFICEYAGELLEEKEAERRTSNDEYLFDIGNNYNDGSLWGGLSNVMPDAPSSSCGVVEDGGFTIDAVEYGNVGRFVNHSCSPNLYAQNVLYDHEDKRMPHIMLFAAENIPPLQELTYHYNYVIDQVYDSSGNIKKKSCFCGSSECTGRLY</sequence>
<feature type="region of interest" description="Disordered" evidence="10">
    <location>
        <begin position="204"/>
        <end position="231"/>
    </location>
</feature>
<dbReference type="InterPro" id="IPR001214">
    <property type="entry name" value="SET_dom"/>
</dbReference>
<evidence type="ECO:0000259" key="13">
    <source>
        <dbReference type="PROSITE" id="PS50868"/>
    </source>
</evidence>
<dbReference type="GO" id="GO:0042054">
    <property type="term" value="F:histone methyltransferase activity"/>
    <property type="evidence" value="ECO:0007669"/>
    <property type="project" value="InterPro"/>
</dbReference>
<feature type="domain" description="YDG" evidence="14">
    <location>
        <begin position="558"/>
        <end position="700"/>
    </location>
</feature>
<accession>A0AAP0M3Z3</accession>
<evidence type="ECO:0000256" key="4">
    <source>
        <dbReference type="ARBA" id="ARBA00022679"/>
    </source>
</evidence>
<dbReference type="InterPro" id="IPR003105">
    <property type="entry name" value="SRA_YDG"/>
</dbReference>
<dbReference type="Proteomes" id="UP001428341">
    <property type="component" value="Unassembled WGS sequence"/>
</dbReference>
<keyword evidence="2" id="KW-0158">Chromosome</keyword>
<keyword evidence="7 9" id="KW-0539">Nucleus</keyword>
<evidence type="ECO:0000259" key="14">
    <source>
        <dbReference type="PROSITE" id="PS51015"/>
    </source>
</evidence>
<dbReference type="GO" id="GO:0005634">
    <property type="term" value="C:nucleus"/>
    <property type="evidence" value="ECO:0007669"/>
    <property type="project" value="UniProtKB-SubCell"/>
</dbReference>
<dbReference type="Pfam" id="PF02182">
    <property type="entry name" value="SAD_SRA"/>
    <property type="match status" value="1"/>
</dbReference>
<dbReference type="InterPro" id="IPR046341">
    <property type="entry name" value="SET_dom_sf"/>
</dbReference>
<feature type="compositionally biased region" description="Basic and acidic residues" evidence="10">
    <location>
        <begin position="217"/>
        <end position="231"/>
    </location>
</feature>
<comment type="subcellular location">
    <subcellularLocation>
        <location evidence="1">Chromosome</location>
        <location evidence="1">Centromere</location>
    </subcellularLocation>
    <subcellularLocation>
        <location evidence="9">Nucleus</location>
    </subcellularLocation>
</comment>
<dbReference type="CDD" id="cd10545">
    <property type="entry name" value="SET_AtSUVH-like"/>
    <property type="match status" value="1"/>
</dbReference>
<gene>
    <name evidence="15" type="ORF">WN944_013485</name>
</gene>
<reference evidence="15 16" key="1">
    <citation type="submission" date="2024-05" db="EMBL/GenBank/DDBJ databases">
        <title>Haplotype-resolved chromosome-level genome assembly of Huyou (Citrus changshanensis).</title>
        <authorList>
            <person name="Miao C."/>
            <person name="Chen W."/>
            <person name="Wu Y."/>
            <person name="Wang L."/>
            <person name="Zhao S."/>
            <person name="Grierson D."/>
            <person name="Xu C."/>
            <person name="Chen K."/>
        </authorList>
    </citation>
    <scope>NUCLEOTIDE SEQUENCE [LARGE SCALE GENOMIC DNA]</scope>
    <source>
        <strain evidence="15">01-14</strain>
        <tissue evidence="15">Leaf</tissue>
    </source>
</reference>
<dbReference type="InterPro" id="IPR051357">
    <property type="entry name" value="H3K9_HMTase_SUVAR3-9"/>
</dbReference>
<dbReference type="SMART" id="SM00466">
    <property type="entry name" value="SRA"/>
    <property type="match status" value="1"/>
</dbReference>
<dbReference type="GO" id="GO:0003690">
    <property type="term" value="F:double-stranded DNA binding"/>
    <property type="evidence" value="ECO:0007669"/>
    <property type="project" value="TreeGrafter"/>
</dbReference>
<dbReference type="EMBL" id="JBCGBO010000005">
    <property type="protein sequence ID" value="KAK9198301.1"/>
    <property type="molecule type" value="Genomic_DNA"/>
</dbReference>
<evidence type="ECO:0000256" key="8">
    <source>
        <dbReference type="ARBA" id="ARBA00023328"/>
    </source>
</evidence>
<evidence type="ECO:0000256" key="9">
    <source>
        <dbReference type="PROSITE-ProRule" id="PRU00358"/>
    </source>
</evidence>
<evidence type="ECO:0000256" key="1">
    <source>
        <dbReference type="ARBA" id="ARBA00004584"/>
    </source>
</evidence>
<feature type="domain" description="Pre-SET" evidence="12">
    <location>
        <begin position="770"/>
        <end position="830"/>
    </location>
</feature>
<keyword evidence="8" id="KW-0137">Centromere</keyword>